<feature type="binding site" evidence="9">
    <location>
        <position position="51"/>
    </location>
    <ligand>
        <name>substrate</name>
    </ligand>
</feature>
<dbReference type="InterPro" id="IPR013785">
    <property type="entry name" value="Aldolase_TIM"/>
</dbReference>
<dbReference type="GO" id="GO:0004152">
    <property type="term" value="F:dihydroorotate dehydrogenase activity"/>
    <property type="evidence" value="ECO:0007669"/>
    <property type="project" value="UniProtKB-UniRule"/>
</dbReference>
<sequence>MESLNREPDLRVRIGPLVLPNPVGVASGTFGYGQEYQDLVDIDALGALYTKAVSIDPKSGNRPPRLVETPSGLINSIGLANPGLPAFLDEKIPYLQSLGCPVVVNVVGETESEYTTIVEAIEKRIGVPREGMKGPVDGYELNLSCPNVEKGGMAFGTEPELVERITRKVRKITRRALVVKLSPNVTDIAQIALAAEAGKADAVSCINTVVGMAIDVKTCKPLIARGIGGLSGPAIRPIGVACVWKVARAVRIPVIGLGGIGCANDALEYLLAGASAIQVGTAIFSNPRAPLEILEGVKTWMRERGVEKLKDIPSLFRFPS</sequence>
<dbReference type="PROSITE" id="PS00911">
    <property type="entry name" value="DHODEHASE_1"/>
    <property type="match status" value="1"/>
</dbReference>
<dbReference type="NCBIfam" id="TIGR01037">
    <property type="entry name" value="pyrD_sub1_fam"/>
    <property type="match status" value="1"/>
</dbReference>
<evidence type="ECO:0000256" key="3">
    <source>
        <dbReference type="ARBA" id="ARBA00008008"/>
    </source>
</evidence>
<feature type="binding site" evidence="9">
    <location>
        <position position="27"/>
    </location>
    <ligand>
        <name>FMN</name>
        <dbReference type="ChEBI" id="CHEBI:58210"/>
    </ligand>
</feature>
<evidence type="ECO:0000256" key="1">
    <source>
        <dbReference type="ARBA" id="ARBA00004496"/>
    </source>
</evidence>
<dbReference type="Gene3D" id="3.20.20.70">
    <property type="entry name" value="Aldolase class I"/>
    <property type="match status" value="1"/>
</dbReference>
<feature type="binding site" evidence="9">
    <location>
        <position position="206"/>
    </location>
    <ligand>
        <name>FMN</name>
        <dbReference type="ChEBI" id="CHEBI:58210"/>
    </ligand>
</feature>
<comment type="cofactor">
    <cofactor evidence="9">
        <name>FMN</name>
        <dbReference type="ChEBI" id="CHEBI:58210"/>
    </cofactor>
    <text evidence="9">Binds 1 FMN per subunit.</text>
</comment>
<comment type="catalytic activity">
    <reaction evidence="9">
        <text>(S)-dihydroorotate + A = orotate + AH2</text>
        <dbReference type="Rhea" id="RHEA:18073"/>
        <dbReference type="ChEBI" id="CHEBI:13193"/>
        <dbReference type="ChEBI" id="CHEBI:17499"/>
        <dbReference type="ChEBI" id="CHEBI:30839"/>
        <dbReference type="ChEBI" id="CHEBI:30864"/>
    </reaction>
</comment>
<evidence type="ECO:0000256" key="6">
    <source>
        <dbReference type="ARBA" id="ARBA00022643"/>
    </source>
</evidence>
<accession>A0A652ZXX5</accession>
<organism evidence="11">
    <name type="scientific">uncultured Spirochaetota bacterium</name>
    <dbReference type="NCBI Taxonomy" id="460511"/>
    <lineage>
        <taxon>Bacteria</taxon>
        <taxon>Pseudomonadati</taxon>
        <taxon>Spirochaetota</taxon>
        <taxon>environmental samples</taxon>
    </lineage>
</organism>
<keyword evidence="6 9" id="KW-0288">FMN</keyword>
<dbReference type="InterPro" id="IPR012135">
    <property type="entry name" value="Dihydroorotate_DH_1_2"/>
</dbReference>
<gene>
    <name evidence="9 11" type="primary">pyrD</name>
    <name evidence="11" type="ORF">TRIP_E310014</name>
</gene>
<name>A0A652ZXX5_9SPIR</name>
<dbReference type="Pfam" id="PF01180">
    <property type="entry name" value="DHO_dh"/>
    <property type="match status" value="1"/>
</dbReference>
<dbReference type="GO" id="GO:0044205">
    <property type="term" value="P:'de novo' UMP biosynthetic process"/>
    <property type="evidence" value="ECO:0007669"/>
    <property type="project" value="UniProtKB-UniRule"/>
</dbReference>
<feature type="binding site" evidence="9">
    <location>
        <begin position="51"/>
        <end position="52"/>
    </location>
    <ligand>
        <name>FMN</name>
        <dbReference type="ChEBI" id="CHEBI:58210"/>
    </ligand>
</feature>
<dbReference type="InterPro" id="IPR049622">
    <property type="entry name" value="Dihydroorotate_DH_I"/>
</dbReference>
<feature type="binding site" evidence="9">
    <location>
        <position position="232"/>
    </location>
    <ligand>
        <name>FMN</name>
        <dbReference type="ChEBI" id="CHEBI:58210"/>
    </ligand>
</feature>
<keyword evidence="8 9" id="KW-0560">Oxidoreductase</keyword>
<dbReference type="InterPro" id="IPR001295">
    <property type="entry name" value="Dihydroorotate_DH_CS"/>
</dbReference>
<keyword evidence="4 9" id="KW-0963">Cytoplasm</keyword>
<keyword evidence="7 9" id="KW-0665">Pyrimidine biosynthesis</keyword>
<evidence type="ECO:0000256" key="8">
    <source>
        <dbReference type="ARBA" id="ARBA00023002"/>
    </source>
</evidence>
<evidence type="ECO:0000256" key="2">
    <source>
        <dbReference type="ARBA" id="ARBA00004725"/>
    </source>
</evidence>
<reference evidence="11" key="1">
    <citation type="submission" date="2018-07" db="EMBL/GenBank/DDBJ databases">
        <authorList>
            <consortium name="Genoscope - CEA"/>
            <person name="William W."/>
        </authorList>
    </citation>
    <scope>NUCLEOTIDE SEQUENCE</scope>
    <source>
        <strain evidence="11">IK1</strain>
    </source>
</reference>
<dbReference type="PANTHER" id="PTHR48109">
    <property type="entry name" value="DIHYDROOROTATE DEHYDROGENASE (QUINONE), MITOCHONDRIAL-RELATED"/>
    <property type="match status" value="1"/>
</dbReference>
<comment type="subcellular location">
    <subcellularLocation>
        <location evidence="1 9">Cytoplasm</location>
    </subcellularLocation>
</comment>
<feature type="binding site" evidence="9">
    <location>
        <position position="105"/>
    </location>
    <ligand>
        <name>FMN</name>
        <dbReference type="ChEBI" id="CHEBI:58210"/>
    </ligand>
</feature>
<dbReference type="InterPro" id="IPR050074">
    <property type="entry name" value="DHO_dehydrogenase"/>
</dbReference>
<dbReference type="AlphaFoldDB" id="A0A652ZXX5"/>
<feature type="binding site" evidence="9">
    <location>
        <position position="180"/>
    </location>
    <ligand>
        <name>FMN</name>
        <dbReference type="ChEBI" id="CHEBI:58210"/>
    </ligand>
</feature>
<evidence type="ECO:0000313" key="11">
    <source>
        <dbReference type="EMBL" id="VBB40646.1"/>
    </source>
</evidence>
<evidence type="ECO:0000256" key="5">
    <source>
        <dbReference type="ARBA" id="ARBA00022630"/>
    </source>
</evidence>
<dbReference type="InterPro" id="IPR005720">
    <property type="entry name" value="Dihydroorotate_DH_cat"/>
</dbReference>
<dbReference type="FunFam" id="3.20.20.70:FF:000027">
    <property type="entry name" value="Dihydropyrimidine dehydrogenase [NADP(+)]"/>
    <property type="match status" value="1"/>
</dbReference>
<feature type="domain" description="Dihydroorotate dehydrogenase catalytic" evidence="10">
    <location>
        <begin position="11"/>
        <end position="301"/>
    </location>
</feature>
<feature type="binding site" evidence="9">
    <location>
        <begin position="207"/>
        <end position="208"/>
    </location>
    <ligand>
        <name>substrate</name>
    </ligand>
</feature>
<feature type="binding site" evidence="9">
    <location>
        <begin position="280"/>
        <end position="281"/>
    </location>
    <ligand>
        <name>FMN</name>
        <dbReference type="ChEBI" id="CHEBI:58210"/>
    </ligand>
</feature>
<feature type="binding site" evidence="9">
    <location>
        <begin position="75"/>
        <end position="79"/>
    </location>
    <ligand>
        <name>substrate</name>
    </ligand>
</feature>
<dbReference type="EMBL" id="UPXP01000025">
    <property type="protein sequence ID" value="VBB40646.1"/>
    <property type="molecule type" value="Genomic_DNA"/>
</dbReference>
<dbReference type="SUPFAM" id="SSF51395">
    <property type="entry name" value="FMN-linked oxidoreductases"/>
    <property type="match status" value="1"/>
</dbReference>
<dbReference type="CDD" id="cd04740">
    <property type="entry name" value="DHOD_1B_like"/>
    <property type="match status" value="1"/>
</dbReference>
<dbReference type="PIRSF" id="PIRSF000164">
    <property type="entry name" value="DHO_oxidase"/>
    <property type="match status" value="1"/>
</dbReference>
<dbReference type="HAMAP" id="MF_00224">
    <property type="entry name" value="DHO_dh_type1"/>
    <property type="match status" value="1"/>
</dbReference>
<evidence type="ECO:0000259" key="10">
    <source>
        <dbReference type="Pfam" id="PF01180"/>
    </source>
</evidence>
<feature type="binding site" evidence="9">
    <location>
        <begin position="258"/>
        <end position="259"/>
    </location>
    <ligand>
        <name>FMN</name>
        <dbReference type="ChEBI" id="CHEBI:58210"/>
    </ligand>
</feature>
<dbReference type="InterPro" id="IPR033888">
    <property type="entry name" value="DHOD_1B"/>
</dbReference>
<comment type="similarity">
    <text evidence="3 9">Belongs to the dihydroorotate dehydrogenase family. Type 1 subfamily.</text>
</comment>
<feature type="active site" description="Nucleophile" evidence="9">
    <location>
        <position position="145"/>
    </location>
</feature>
<protein>
    <recommendedName>
        <fullName evidence="9">Dihydroorotate dehydrogenase</fullName>
        <shortName evidence="9">DHOD</shortName>
        <shortName evidence="9">DHODase</shortName>
        <shortName evidence="9">DHOdehase</shortName>
        <ecNumber evidence="9">1.3.-.-</ecNumber>
    </recommendedName>
</protein>
<evidence type="ECO:0000256" key="4">
    <source>
        <dbReference type="ARBA" id="ARBA00022490"/>
    </source>
</evidence>
<comment type="function">
    <text evidence="9">Catalyzes the conversion of dihydroorotate to orotate.</text>
</comment>
<dbReference type="UniPathway" id="UPA00070"/>
<feature type="binding site" evidence="9">
    <location>
        <position position="142"/>
    </location>
    <ligand>
        <name>substrate</name>
    </ligand>
</feature>
<dbReference type="EC" id="1.3.-.-" evidence="9"/>
<comment type="pathway">
    <text evidence="2 9">Pyrimidine metabolism; UMP biosynthesis via de novo pathway.</text>
</comment>
<dbReference type="GO" id="GO:0005737">
    <property type="term" value="C:cytoplasm"/>
    <property type="evidence" value="ECO:0007669"/>
    <property type="project" value="UniProtKB-SubCell"/>
</dbReference>
<dbReference type="InterPro" id="IPR024920">
    <property type="entry name" value="Dihydroorotate_DH_1"/>
</dbReference>
<evidence type="ECO:0000256" key="9">
    <source>
        <dbReference type="HAMAP-Rule" id="MF_00224"/>
    </source>
</evidence>
<proteinExistence type="inferred from homology"/>
<feature type="binding site" evidence="9">
    <location>
        <position position="142"/>
    </location>
    <ligand>
        <name>FMN</name>
        <dbReference type="ChEBI" id="CHEBI:58210"/>
    </ligand>
</feature>
<evidence type="ECO:0000256" key="7">
    <source>
        <dbReference type="ARBA" id="ARBA00022975"/>
    </source>
</evidence>
<dbReference type="NCBIfam" id="NF005574">
    <property type="entry name" value="PRK07259.1"/>
    <property type="match status" value="1"/>
</dbReference>
<keyword evidence="5 9" id="KW-0285">Flavoprotein</keyword>
<dbReference type="PANTHER" id="PTHR48109:SF1">
    <property type="entry name" value="DIHYDROOROTATE DEHYDROGENASE (FUMARATE)"/>
    <property type="match status" value="1"/>
</dbReference>
<dbReference type="GO" id="GO:0006207">
    <property type="term" value="P:'de novo' pyrimidine nucleobase biosynthetic process"/>
    <property type="evidence" value="ECO:0007669"/>
    <property type="project" value="InterPro"/>
</dbReference>